<feature type="compositionally biased region" description="Polar residues" evidence="5">
    <location>
        <begin position="257"/>
        <end position="267"/>
    </location>
</feature>
<dbReference type="GO" id="GO:0046872">
    <property type="term" value="F:metal ion binding"/>
    <property type="evidence" value="ECO:0007669"/>
    <property type="project" value="UniProtKB-KW"/>
</dbReference>
<dbReference type="GO" id="GO:0020037">
    <property type="term" value="F:heme binding"/>
    <property type="evidence" value="ECO:0007669"/>
    <property type="project" value="InterPro"/>
</dbReference>
<gene>
    <name evidence="8" type="ORF">BGE01nite_20890</name>
</gene>
<sequence length="267" mass="29584">MRLSVSVLLLFITACGAIAAELDLNGYMEAKFIFERNCMLCHGVRGDGKGEMAGTLVPQPRSFREGMFKFRTTPFGRLPTDDDLRFTIKHGLTGTAMGAFSKLGDRDITLVMEYVKTFSRRWRKPENFAEPMVLPAKPEWFEDDKEMAVHAASGKALYQLNCLACHGAEADGKGPVASTLKDIWGQASRPSDLRQPHLRCGDRPEDVYRVLATGMNGTPMVSFETVLKPEQRWDIIAYLSTLKLPDGPTLGNAPPRESTNTKADAKP</sequence>
<feature type="signal peptide" evidence="6">
    <location>
        <begin position="1"/>
        <end position="19"/>
    </location>
</feature>
<evidence type="ECO:0000313" key="9">
    <source>
        <dbReference type="Proteomes" id="UP000321577"/>
    </source>
</evidence>
<dbReference type="PROSITE" id="PS51007">
    <property type="entry name" value="CYTC"/>
    <property type="match status" value="2"/>
</dbReference>
<evidence type="ECO:0000259" key="7">
    <source>
        <dbReference type="PROSITE" id="PS51007"/>
    </source>
</evidence>
<evidence type="ECO:0000256" key="3">
    <source>
        <dbReference type="ARBA" id="ARBA00023004"/>
    </source>
</evidence>
<dbReference type="InterPro" id="IPR009056">
    <property type="entry name" value="Cyt_c-like_dom"/>
</dbReference>
<dbReference type="AlphaFoldDB" id="A0A512M7S7"/>
<dbReference type="GO" id="GO:0009055">
    <property type="term" value="F:electron transfer activity"/>
    <property type="evidence" value="ECO:0007669"/>
    <property type="project" value="InterPro"/>
</dbReference>
<organism evidence="8 9">
    <name type="scientific">Brevifollis gellanilyticus</name>
    <dbReference type="NCBI Taxonomy" id="748831"/>
    <lineage>
        <taxon>Bacteria</taxon>
        <taxon>Pseudomonadati</taxon>
        <taxon>Verrucomicrobiota</taxon>
        <taxon>Verrucomicrobiia</taxon>
        <taxon>Verrucomicrobiales</taxon>
        <taxon>Verrucomicrobiaceae</taxon>
    </lineage>
</organism>
<dbReference type="SUPFAM" id="SSF46626">
    <property type="entry name" value="Cytochrome c"/>
    <property type="match status" value="2"/>
</dbReference>
<evidence type="ECO:0000256" key="6">
    <source>
        <dbReference type="SAM" id="SignalP"/>
    </source>
</evidence>
<feature type="domain" description="Cytochrome c" evidence="7">
    <location>
        <begin position="25"/>
        <end position="119"/>
    </location>
</feature>
<accession>A0A512M7S7</accession>
<name>A0A512M7S7_9BACT</name>
<dbReference type="EMBL" id="BKAG01000012">
    <property type="protein sequence ID" value="GEP42798.1"/>
    <property type="molecule type" value="Genomic_DNA"/>
</dbReference>
<dbReference type="PANTHER" id="PTHR33751">
    <property type="entry name" value="CBB3-TYPE CYTOCHROME C OXIDASE SUBUNIT FIXP"/>
    <property type="match status" value="1"/>
</dbReference>
<dbReference type="PANTHER" id="PTHR33751:SF1">
    <property type="entry name" value="CBB3-TYPE CYTOCHROME C OXIDASE SUBUNIT FIXP"/>
    <property type="match status" value="1"/>
</dbReference>
<dbReference type="Pfam" id="PF00034">
    <property type="entry name" value="Cytochrom_C"/>
    <property type="match status" value="2"/>
</dbReference>
<dbReference type="InterPro" id="IPR050597">
    <property type="entry name" value="Cytochrome_c_Oxidase_Subunit"/>
</dbReference>
<evidence type="ECO:0000256" key="5">
    <source>
        <dbReference type="SAM" id="MobiDB-lite"/>
    </source>
</evidence>
<keyword evidence="1 4" id="KW-0349">Heme</keyword>
<evidence type="ECO:0000256" key="1">
    <source>
        <dbReference type="ARBA" id="ARBA00022617"/>
    </source>
</evidence>
<evidence type="ECO:0000256" key="2">
    <source>
        <dbReference type="ARBA" id="ARBA00022723"/>
    </source>
</evidence>
<dbReference type="PROSITE" id="PS51257">
    <property type="entry name" value="PROKAR_LIPOPROTEIN"/>
    <property type="match status" value="1"/>
</dbReference>
<dbReference type="InterPro" id="IPR036909">
    <property type="entry name" value="Cyt_c-like_dom_sf"/>
</dbReference>
<dbReference type="Gene3D" id="1.10.760.10">
    <property type="entry name" value="Cytochrome c-like domain"/>
    <property type="match status" value="2"/>
</dbReference>
<feature type="chain" id="PRO_5021731591" description="Cytochrome c domain-containing protein" evidence="6">
    <location>
        <begin position="20"/>
        <end position="267"/>
    </location>
</feature>
<keyword evidence="6" id="KW-0732">Signal</keyword>
<keyword evidence="2 4" id="KW-0479">Metal-binding</keyword>
<reference evidence="8 9" key="1">
    <citation type="submission" date="2019-07" db="EMBL/GenBank/DDBJ databases">
        <title>Whole genome shotgun sequence of Brevifollis gellanilyticus NBRC 108608.</title>
        <authorList>
            <person name="Hosoyama A."/>
            <person name="Uohara A."/>
            <person name="Ohji S."/>
            <person name="Ichikawa N."/>
        </authorList>
    </citation>
    <scope>NUCLEOTIDE SEQUENCE [LARGE SCALE GENOMIC DNA]</scope>
    <source>
        <strain evidence="8 9">NBRC 108608</strain>
    </source>
</reference>
<dbReference type="RefSeq" id="WP_170266716.1">
    <property type="nucleotide sequence ID" value="NZ_BKAG01000012.1"/>
</dbReference>
<feature type="region of interest" description="Disordered" evidence="5">
    <location>
        <begin position="246"/>
        <end position="267"/>
    </location>
</feature>
<keyword evidence="3 4" id="KW-0408">Iron</keyword>
<protein>
    <recommendedName>
        <fullName evidence="7">Cytochrome c domain-containing protein</fullName>
    </recommendedName>
</protein>
<comment type="caution">
    <text evidence="8">The sequence shown here is derived from an EMBL/GenBank/DDBJ whole genome shotgun (WGS) entry which is preliminary data.</text>
</comment>
<feature type="domain" description="Cytochrome c" evidence="7">
    <location>
        <begin position="149"/>
        <end position="243"/>
    </location>
</feature>
<evidence type="ECO:0000256" key="4">
    <source>
        <dbReference type="PROSITE-ProRule" id="PRU00433"/>
    </source>
</evidence>
<keyword evidence="9" id="KW-1185">Reference proteome</keyword>
<evidence type="ECO:0000313" key="8">
    <source>
        <dbReference type="EMBL" id="GEP42798.1"/>
    </source>
</evidence>
<proteinExistence type="predicted"/>
<dbReference type="Proteomes" id="UP000321577">
    <property type="component" value="Unassembled WGS sequence"/>
</dbReference>